<dbReference type="AlphaFoldDB" id="A0A8H3UL63"/>
<evidence type="ECO:0000313" key="3">
    <source>
        <dbReference type="Proteomes" id="UP000447873"/>
    </source>
</evidence>
<gene>
    <name evidence="2" type="ORF">EG328_004719</name>
</gene>
<reference evidence="2 3" key="1">
    <citation type="submission" date="2018-12" db="EMBL/GenBank/DDBJ databases">
        <title>Venturia inaequalis Genome Resource.</title>
        <authorList>
            <person name="Lichtner F.J."/>
        </authorList>
    </citation>
    <scope>NUCLEOTIDE SEQUENCE [LARGE SCALE GENOMIC DNA]</scope>
    <source>
        <strain evidence="2 3">120213</strain>
    </source>
</reference>
<organism evidence="2 3">
    <name type="scientific">Venturia inaequalis</name>
    <name type="common">Apple scab fungus</name>
    <dbReference type="NCBI Taxonomy" id="5025"/>
    <lineage>
        <taxon>Eukaryota</taxon>
        <taxon>Fungi</taxon>
        <taxon>Dikarya</taxon>
        <taxon>Ascomycota</taxon>
        <taxon>Pezizomycotina</taxon>
        <taxon>Dothideomycetes</taxon>
        <taxon>Pleosporomycetidae</taxon>
        <taxon>Venturiales</taxon>
        <taxon>Venturiaceae</taxon>
        <taxon>Venturia</taxon>
    </lineage>
</organism>
<dbReference type="GO" id="GO:0005634">
    <property type="term" value="C:nucleus"/>
    <property type="evidence" value="ECO:0007669"/>
    <property type="project" value="TreeGrafter"/>
</dbReference>
<protein>
    <recommendedName>
        <fullName evidence="4">Annexin</fullName>
    </recommendedName>
</protein>
<accession>A0A8H3UL63</accession>
<dbReference type="Proteomes" id="UP000447873">
    <property type="component" value="Unassembled WGS sequence"/>
</dbReference>
<dbReference type="PANTHER" id="PTHR10502:SF107">
    <property type="entry name" value="ANNEXIN ANXC4 (AFU_ORTHOLOGUE AFUA_3G07020)"/>
    <property type="match status" value="1"/>
</dbReference>
<feature type="compositionally biased region" description="Polar residues" evidence="1">
    <location>
        <begin position="139"/>
        <end position="152"/>
    </location>
</feature>
<name>A0A8H3UL63_VENIN</name>
<feature type="region of interest" description="Disordered" evidence="1">
    <location>
        <begin position="103"/>
        <end position="307"/>
    </location>
</feature>
<evidence type="ECO:0000313" key="2">
    <source>
        <dbReference type="EMBL" id="KAE9972842.1"/>
    </source>
</evidence>
<proteinExistence type="predicted"/>
<dbReference type="GO" id="GO:0005544">
    <property type="term" value="F:calcium-dependent phospholipid binding"/>
    <property type="evidence" value="ECO:0007669"/>
    <property type="project" value="InterPro"/>
</dbReference>
<dbReference type="InterPro" id="IPR037104">
    <property type="entry name" value="Annexin_sf"/>
</dbReference>
<dbReference type="Gene3D" id="1.10.220.10">
    <property type="entry name" value="Annexin"/>
    <property type="match status" value="4"/>
</dbReference>
<dbReference type="GO" id="GO:0005509">
    <property type="term" value="F:calcium ion binding"/>
    <property type="evidence" value="ECO:0007669"/>
    <property type="project" value="InterPro"/>
</dbReference>
<dbReference type="GO" id="GO:0001786">
    <property type="term" value="F:phosphatidylserine binding"/>
    <property type="evidence" value="ECO:0007669"/>
    <property type="project" value="TreeGrafter"/>
</dbReference>
<evidence type="ECO:0008006" key="4">
    <source>
        <dbReference type="Google" id="ProtNLM"/>
    </source>
</evidence>
<feature type="compositionally biased region" description="Pro residues" evidence="1">
    <location>
        <begin position="165"/>
        <end position="234"/>
    </location>
</feature>
<dbReference type="GO" id="GO:0005737">
    <property type="term" value="C:cytoplasm"/>
    <property type="evidence" value="ECO:0007669"/>
    <property type="project" value="TreeGrafter"/>
</dbReference>
<dbReference type="SUPFAM" id="SSF47874">
    <property type="entry name" value="Annexin"/>
    <property type="match status" value="1"/>
</dbReference>
<dbReference type="PANTHER" id="PTHR10502">
    <property type="entry name" value="ANNEXIN"/>
    <property type="match status" value="1"/>
</dbReference>
<sequence>MQNHHAYSDSSSEEEDSDGDEITMGGYTDLPPEERPGYIDPTGSQKSKSKSKVASPTAPRGPTFTPFPQWGYNAPSAPVAHAVRAPPSAAGYNYAEIKNFQYSAKPVVQKEPPAVRHSRRPSGQLVQPPFPVGHPGAQGYTQSPQSYMQTPQPQYPASHGQYQSGPPPPPQGPPQNMGMPPPLMGPSPSVGPPPPMGPPPGNHGNMAPPPPMAPPPAMGPPPGNHGTMAPPPTQPHQQSKLPPGAIVKAVAPGGHKAPSPPSNLRPHARSINGRPADLRAPSPSGLGSRMNRLSVSGNRPDIQTIVPGGMPPPSPLLEAYKGTWQSLSPMPTAMMMGGRDYDDDIDDLPPLSPRVSRTSIHRGASFIRRHSRSPDFKEKKTKKKTVTLYDEQAETDAHDIAAELSRSHPNNQVLIDIMPNMSHDQMLELRTAYKRVCKIQGRGINIAKHIKLKTTGNFCKICYVTALGRWESEGYWANFWYQSNSSRRELLIESLMGRTNTDIRKIKDSFKDKRYNDDLVRCMDKELKADKFRVAVLMALEERRQEENDVMPIEYRNRDVDTLYSALRRREGGETAILEIVVQRSDAHLRECLRTYERKYQGNFAKDCLRKSHNLVGEVVAHILNGVINRPARDAMLLHHALSDLAPIEDKHDNPRSSKGDVTKDKVKKDRYELLISRLVRLHWERLHFLRVKEEYKDKYGHFLEEDVEDYVRGDDFREFCLVLCESAR</sequence>
<comment type="caution">
    <text evidence="2">The sequence shown here is derived from an EMBL/GenBank/DDBJ whole genome shotgun (WGS) entry which is preliminary data.</text>
</comment>
<feature type="region of interest" description="Disordered" evidence="1">
    <location>
        <begin position="1"/>
        <end position="72"/>
    </location>
</feature>
<feature type="compositionally biased region" description="Acidic residues" evidence="1">
    <location>
        <begin position="11"/>
        <end position="21"/>
    </location>
</feature>
<evidence type="ECO:0000256" key="1">
    <source>
        <dbReference type="SAM" id="MobiDB-lite"/>
    </source>
</evidence>
<dbReference type="EMBL" id="WNWS01000258">
    <property type="protein sequence ID" value="KAE9972842.1"/>
    <property type="molecule type" value="Genomic_DNA"/>
</dbReference>
<dbReference type="GO" id="GO:0005886">
    <property type="term" value="C:plasma membrane"/>
    <property type="evidence" value="ECO:0007669"/>
    <property type="project" value="TreeGrafter"/>
</dbReference>
<dbReference type="GO" id="GO:0012506">
    <property type="term" value="C:vesicle membrane"/>
    <property type="evidence" value="ECO:0007669"/>
    <property type="project" value="TreeGrafter"/>
</dbReference>